<dbReference type="RefSeq" id="WP_310144609.1">
    <property type="nucleotide sequence ID" value="NZ_JAVDTR010000016.1"/>
</dbReference>
<evidence type="ECO:0000256" key="1">
    <source>
        <dbReference type="SAM" id="MobiDB-lite"/>
    </source>
</evidence>
<comment type="caution">
    <text evidence="2">The sequence shown here is derived from an EMBL/GenBank/DDBJ whole genome shotgun (WGS) entry which is preliminary data.</text>
</comment>
<name>A0AAP5H797_PAEAM</name>
<gene>
    <name evidence="2" type="ORF">J2W91_004882</name>
</gene>
<dbReference type="PROSITE" id="PS51257">
    <property type="entry name" value="PROKAR_LIPOPROTEIN"/>
    <property type="match status" value="1"/>
</dbReference>
<feature type="compositionally biased region" description="Polar residues" evidence="1">
    <location>
        <begin position="38"/>
        <end position="56"/>
    </location>
</feature>
<evidence type="ECO:0000313" key="3">
    <source>
        <dbReference type="Proteomes" id="UP001254832"/>
    </source>
</evidence>
<accession>A0AAP5H797</accession>
<feature type="region of interest" description="Disordered" evidence="1">
    <location>
        <begin position="35"/>
        <end position="56"/>
    </location>
</feature>
<dbReference type="Proteomes" id="UP001254832">
    <property type="component" value="Unassembled WGS sequence"/>
</dbReference>
<reference evidence="2" key="1">
    <citation type="submission" date="2023-07" db="EMBL/GenBank/DDBJ databases">
        <title>Sorghum-associated microbial communities from plants grown in Nebraska, USA.</title>
        <authorList>
            <person name="Schachtman D."/>
        </authorList>
    </citation>
    <scope>NUCLEOTIDE SEQUENCE</scope>
    <source>
        <strain evidence="2">BE80</strain>
    </source>
</reference>
<dbReference type="AlphaFoldDB" id="A0AAP5H797"/>
<protein>
    <recommendedName>
        <fullName evidence="4">Lipoprotein</fullName>
    </recommendedName>
</protein>
<evidence type="ECO:0000313" key="2">
    <source>
        <dbReference type="EMBL" id="MDR6726371.1"/>
    </source>
</evidence>
<proteinExistence type="predicted"/>
<dbReference type="EMBL" id="JAVDTR010000016">
    <property type="protein sequence ID" value="MDR6726371.1"/>
    <property type="molecule type" value="Genomic_DNA"/>
</dbReference>
<sequence length="211" mass="23868">MKKLSRGILSICVSGTVLLSACGHTDDADRTTIREATAGSTPNTNQAPSTQEEPTNLISASTDAISDSERLIDPAHKEINDITADDFKRGVFIDFDQYKQSFFDDEIISKFKGNIEAVVENNPEKFKENLNKESAATNKYYFYYTSDSEEGREFMFYDLDILEKVNINQREQIRVGVRFAQKDPDGRVDNTGITYFFTKNPDGEWGIENID</sequence>
<organism evidence="2 3">
    <name type="scientific">Paenibacillus amylolyticus</name>
    <dbReference type="NCBI Taxonomy" id="1451"/>
    <lineage>
        <taxon>Bacteria</taxon>
        <taxon>Bacillati</taxon>
        <taxon>Bacillota</taxon>
        <taxon>Bacilli</taxon>
        <taxon>Bacillales</taxon>
        <taxon>Paenibacillaceae</taxon>
        <taxon>Paenibacillus</taxon>
    </lineage>
</organism>
<evidence type="ECO:0008006" key="4">
    <source>
        <dbReference type="Google" id="ProtNLM"/>
    </source>
</evidence>